<feature type="transmembrane region" description="Helical" evidence="6">
    <location>
        <begin position="428"/>
        <end position="448"/>
    </location>
</feature>
<evidence type="ECO:0000256" key="5">
    <source>
        <dbReference type="ARBA" id="ARBA00023136"/>
    </source>
</evidence>
<dbReference type="Pfam" id="PF13520">
    <property type="entry name" value="AA_permease_2"/>
    <property type="match status" value="1"/>
</dbReference>
<feature type="transmembrane region" description="Helical" evidence="6">
    <location>
        <begin position="400"/>
        <end position="422"/>
    </location>
</feature>
<evidence type="ECO:0000256" key="6">
    <source>
        <dbReference type="SAM" id="Phobius"/>
    </source>
</evidence>
<dbReference type="InterPro" id="IPR002293">
    <property type="entry name" value="AA/rel_permease1"/>
</dbReference>
<accession>A0A940DK53</accession>
<dbReference type="PANTHER" id="PTHR42770">
    <property type="entry name" value="AMINO ACID TRANSPORTER-RELATED"/>
    <property type="match status" value="1"/>
</dbReference>
<feature type="transmembrane region" description="Helical" evidence="6">
    <location>
        <begin position="345"/>
        <end position="361"/>
    </location>
</feature>
<reference evidence="7" key="1">
    <citation type="submission" date="2020-10" db="EMBL/GenBank/DDBJ databases">
        <authorList>
            <person name="Gilroy R."/>
        </authorList>
    </citation>
    <scope>NUCLEOTIDE SEQUENCE</scope>
    <source>
        <strain evidence="7">3924</strain>
    </source>
</reference>
<feature type="transmembrane region" description="Helical" evidence="6">
    <location>
        <begin position="136"/>
        <end position="159"/>
    </location>
</feature>
<feature type="transmembrane region" description="Helical" evidence="6">
    <location>
        <begin position="166"/>
        <end position="186"/>
    </location>
</feature>
<sequence length="465" mass="50739">MKDEKLSFKREMRPIDVWGLALGAIIGWGCFVLPGTTFLPKAGPLGTTIGMLIGAAVVIIISLSYAFLIRRYPVSGGEFVYAGSAFGKTNAFICGWALIIAYWSLIPLNATAVALISRYLFPGIVQVGKLYEVAGWDVYAGEIVVATAFLIIMGIINIIGIKSASWIQTAIALTLVGTVLIIFAGVMSGGYDWDNLKPGFQSEKNWFGNVFAIVAMAPWAYLGFDCIPQAAEEYKFEHRKSLWIMILAILCAAAMYIMVNTLTAIVKPWQEMLAAKEFWPTGMAVHDAMGVLGLVILGVAMFCAVVSGINAFYISTSRLMHSMAQMHALPKFFGELHPKYRTPKNAIIFIMIISLIAPWFGREVLNWIVDMTSVCAALAFAYTTASAARIARRHGQKAQMVTGIVGCVLALFFLSLLVIPGMPGFLSLQSRIVLGIWSGMGIVFYIIMRKKYNASPDFGAGDKLP</sequence>
<evidence type="ECO:0000256" key="4">
    <source>
        <dbReference type="ARBA" id="ARBA00022989"/>
    </source>
</evidence>
<evidence type="ECO:0000256" key="2">
    <source>
        <dbReference type="ARBA" id="ARBA00022475"/>
    </source>
</evidence>
<dbReference type="EMBL" id="JADIMV010000077">
    <property type="protein sequence ID" value="MBO8439926.1"/>
    <property type="molecule type" value="Genomic_DNA"/>
</dbReference>
<feature type="transmembrane region" description="Helical" evidence="6">
    <location>
        <begin position="244"/>
        <end position="269"/>
    </location>
</feature>
<dbReference type="PANTHER" id="PTHR42770:SF7">
    <property type="entry name" value="MEMBRANE PROTEIN"/>
    <property type="match status" value="1"/>
</dbReference>
<evidence type="ECO:0000313" key="7">
    <source>
        <dbReference type="EMBL" id="MBO8439926.1"/>
    </source>
</evidence>
<evidence type="ECO:0000256" key="1">
    <source>
        <dbReference type="ARBA" id="ARBA00004651"/>
    </source>
</evidence>
<dbReference type="Proteomes" id="UP000712007">
    <property type="component" value="Unassembled WGS sequence"/>
</dbReference>
<organism evidence="7 8">
    <name type="scientific">Candidatus Aphodosoma intestinipullorum</name>
    <dbReference type="NCBI Taxonomy" id="2840674"/>
    <lineage>
        <taxon>Bacteria</taxon>
        <taxon>Pseudomonadati</taxon>
        <taxon>Bacteroidota</taxon>
        <taxon>Bacteroidia</taxon>
        <taxon>Bacteroidales</taxon>
        <taxon>Candidatus Aphodosoma</taxon>
    </lineage>
</organism>
<keyword evidence="5 6" id="KW-0472">Membrane</keyword>
<gene>
    <name evidence="7" type="ORF">IAC51_04670</name>
</gene>
<proteinExistence type="predicted"/>
<protein>
    <submittedName>
        <fullName evidence="7">APC family permease</fullName>
    </submittedName>
</protein>
<feature type="transmembrane region" description="Helical" evidence="6">
    <location>
        <begin position="90"/>
        <end position="116"/>
    </location>
</feature>
<dbReference type="AlphaFoldDB" id="A0A940DK53"/>
<comment type="subcellular location">
    <subcellularLocation>
        <location evidence="1">Cell membrane</location>
        <topology evidence="1">Multi-pass membrane protein</topology>
    </subcellularLocation>
</comment>
<dbReference type="PIRSF" id="PIRSF006060">
    <property type="entry name" value="AA_transporter"/>
    <property type="match status" value="1"/>
</dbReference>
<evidence type="ECO:0000256" key="3">
    <source>
        <dbReference type="ARBA" id="ARBA00022692"/>
    </source>
</evidence>
<reference evidence="7" key="2">
    <citation type="journal article" date="2021" name="PeerJ">
        <title>Extensive microbial diversity within the chicken gut microbiome revealed by metagenomics and culture.</title>
        <authorList>
            <person name="Gilroy R."/>
            <person name="Ravi A."/>
            <person name="Getino M."/>
            <person name="Pursley I."/>
            <person name="Horton D.L."/>
            <person name="Alikhan N.F."/>
            <person name="Baker D."/>
            <person name="Gharbi K."/>
            <person name="Hall N."/>
            <person name="Watson M."/>
            <person name="Adriaenssens E.M."/>
            <person name="Foster-Nyarko E."/>
            <person name="Jarju S."/>
            <person name="Secka A."/>
            <person name="Antonio M."/>
            <person name="Oren A."/>
            <person name="Chaudhuri R.R."/>
            <person name="La Ragione R."/>
            <person name="Hildebrand F."/>
            <person name="Pallen M.J."/>
        </authorList>
    </citation>
    <scope>NUCLEOTIDE SEQUENCE</scope>
    <source>
        <strain evidence="7">3924</strain>
    </source>
</reference>
<keyword evidence="3 6" id="KW-0812">Transmembrane</keyword>
<keyword evidence="2" id="KW-1003">Cell membrane</keyword>
<evidence type="ECO:0000313" key="8">
    <source>
        <dbReference type="Proteomes" id="UP000712007"/>
    </source>
</evidence>
<feature type="transmembrane region" description="Helical" evidence="6">
    <location>
        <begin position="206"/>
        <end position="224"/>
    </location>
</feature>
<feature type="transmembrane region" description="Helical" evidence="6">
    <location>
        <begin position="45"/>
        <end position="69"/>
    </location>
</feature>
<name>A0A940DK53_9BACT</name>
<feature type="transmembrane region" description="Helical" evidence="6">
    <location>
        <begin position="367"/>
        <end position="388"/>
    </location>
</feature>
<dbReference type="Gene3D" id="1.20.1740.10">
    <property type="entry name" value="Amino acid/polyamine transporter I"/>
    <property type="match status" value="1"/>
</dbReference>
<feature type="transmembrane region" description="Helical" evidence="6">
    <location>
        <begin position="20"/>
        <end position="39"/>
    </location>
</feature>
<dbReference type="GO" id="GO:0005886">
    <property type="term" value="C:plasma membrane"/>
    <property type="evidence" value="ECO:0007669"/>
    <property type="project" value="UniProtKB-SubCell"/>
</dbReference>
<feature type="transmembrane region" description="Helical" evidence="6">
    <location>
        <begin position="289"/>
        <end position="313"/>
    </location>
</feature>
<dbReference type="GO" id="GO:0022857">
    <property type="term" value="F:transmembrane transporter activity"/>
    <property type="evidence" value="ECO:0007669"/>
    <property type="project" value="InterPro"/>
</dbReference>
<dbReference type="InterPro" id="IPR050367">
    <property type="entry name" value="APC_superfamily"/>
</dbReference>
<comment type="caution">
    <text evidence="7">The sequence shown here is derived from an EMBL/GenBank/DDBJ whole genome shotgun (WGS) entry which is preliminary data.</text>
</comment>
<keyword evidence="4 6" id="KW-1133">Transmembrane helix</keyword>